<evidence type="ECO:0000256" key="1">
    <source>
        <dbReference type="ARBA" id="ARBA00023015"/>
    </source>
</evidence>
<keyword evidence="3" id="KW-0804">Transcription</keyword>
<dbReference type="Pfam" id="PF12802">
    <property type="entry name" value="MarR_2"/>
    <property type="match status" value="1"/>
</dbReference>
<dbReference type="InterPro" id="IPR039422">
    <property type="entry name" value="MarR/SlyA-like"/>
</dbReference>
<dbReference type="Proteomes" id="UP000680206">
    <property type="component" value="Unassembled WGS sequence"/>
</dbReference>
<dbReference type="InterPro" id="IPR036390">
    <property type="entry name" value="WH_DNA-bd_sf"/>
</dbReference>
<evidence type="ECO:0000256" key="2">
    <source>
        <dbReference type="ARBA" id="ARBA00023125"/>
    </source>
</evidence>
<sequence>MAETIWSPPQIVNRGDYHLSGPRRRDVRRSERKAVDPDIGVLTARLMFAVQGELFATLAGQGHPDLRPQHGAVLAYLDPEGSRATELARRSGQHKQVVGKVLDELEELGYVERRPDPSDRRAKLVVPTARGLDQMTRSDAILEAIERGHAEAVGEDAYAAFKRMYREIVERQRARRKDAAG</sequence>
<keyword evidence="2" id="KW-0238">DNA-binding</keyword>
<dbReference type="SUPFAM" id="SSF46785">
    <property type="entry name" value="Winged helix' DNA-binding domain"/>
    <property type="match status" value="1"/>
</dbReference>
<keyword evidence="6" id="KW-1185">Reference proteome</keyword>
<dbReference type="PROSITE" id="PS50995">
    <property type="entry name" value="HTH_MARR_2"/>
    <property type="match status" value="1"/>
</dbReference>
<keyword evidence="1" id="KW-0805">Transcription regulation</keyword>
<dbReference type="PROSITE" id="PS01117">
    <property type="entry name" value="HTH_MARR_1"/>
    <property type="match status" value="1"/>
</dbReference>
<dbReference type="InterPro" id="IPR036388">
    <property type="entry name" value="WH-like_DNA-bd_sf"/>
</dbReference>
<evidence type="ECO:0000259" key="4">
    <source>
        <dbReference type="PROSITE" id="PS50995"/>
    </source>
</evidence>
<dbReference type="PANTHER" id="PTHR33164">
    <property type="entry name" value="TRANSCRIPTIONAL REGULATOR, MARR FAMILY"/>
    <property type="match status" value="1"/>
</dbReference>
<dbReference type="Gene3D" id="1.10.10.10">
    <property type="entry name" value="Winged helix-like DNA-binding domain superfamily/Winged helix DNA-binding domain"/>
    <property type="match status" value="1"/>
</dbReference>
<evidence type="ECO:0000313" key="5">
    <source>
        <dbReference type="EMBL" id="MBO2457018.1"/>
    </source>
</evidence>
<reference evidence="5 6" key="1">
    <citation type="submission" date="2021-03" db="EMBL/GenBank/DDBJ databases">
        <title>Actinomadura violae sp. nov., isolated from lichen in Thailand.</title>
        <authorList>
            <person name="Kanchanasin P."/>
            <person name="Saeng-In P."/>
            <person name="Phongsopitanun W."/>
            <person name="Yuki M."/>
            <person name="Kudo T."/>
            <person name="Ohkuma M."/>
            <person name="Tanasupawat S."/>
        </authorList>
    </citation>
    <scope>NUCLEOTIDE SEQUENCE [LARGE SCALE GENOMIC DNA]</scope>
    <source>
        <strain evidence="5 6">LCR2-06</strain>
    </source>
</reference>
<dbReference type="InterPro" id="IPR023187">
    <property type="entry name" value="Tscrpt_reg_MarR-type_CS"/>
</dbReference>
<gene>
    <name evidence="5" type="ORF">J4709_05475</name>
</gene>
<feature type="domain" description="HTH marR-type" evidence="4">
    <location>
        <begin position="36"/>
        <end position="170"/>
    </location>
</feature>
<protein>
    <submittedName>
        <fullName evidence="5">MarR family transcriptional regulator</fullName>
    </submittedName>
</protein>
<evidence type="ECO:0000256" key="3">
    <source>
        <dbReference type="ARBA" id="ARBA00023163"/>
    </source>
</evidence>
<name>A0ABS3RJW2_9ACTN</name>
<organism evidence="5 6">
    <name type="scientific">Actinomadura violacea</name>
    <dbReference type="NCBI Taxonomy" id="2819934"/>
    <lineage>
        <taxon>Bacteria</taxon>
        <taxon>Bacillati</taxon>
        <taxon>Actinomycetota</taxon>
        <taxon>Actinomycetes</taxon>
        <taxon>Streptosporangiales</taxon>
        <taxon>Thermomonosporaceae</taxon>
        <taxon>Actinomadura</taxon>
    </lineage>
</organism>
<dbReference type="InterPro" id="IPR000835">
    <property type="entry name" value="HTH_MarR-typ"/>
</dbReference>
<accession>A0ABS3RJW2</accession>
<dbReference type="PANTHER" id="PTHR33164:SF99">
    <property type="entry name" value="MARR FAMILY REGULATORY PROTEIN"/>
    <property type="match status" value="1"/>
</dbReference>
<comment type="caution">
    <text evidence="5">The sequence shown here is derived from an EMBL/GenBank/DDBJ whole genome shotgun (WGS) entry which is preliminary data.</text>
</comment>
<dbReference type="EMBL" id="JAGEPF010000003">
    <property type="protein sequence ID" value="MBO2457018.1"/>
    <property type="molecule type" value="Genomic_DNA"/>
</dbReference>
<evidence type="ECO:0000313" key="6">
    <source>
        <dbReference type="Proteomes" id="UP000680206"/>
    </source>
</evidence>
<proteinExistence type="predicted"/>
<dbReference type="SMART" id="SM00347">
    <property type="entry name" value="HTH_MARR"/>
    <property type="match status" value="1"/>
</dbReference>